<dbReference type="GO" id="GO:0000463">
    <property type="term" value="P:maturation of LSU-rRNA from tricistronic rRNA transcript (SSU-rRNA, 5.8S rRNA, LSU-rRNA)"/>
    <property type="evidence" value="ECO:0007669"/>
    <property type="project" value="TreeGrafter"/>
</dbReference>
<dbReference type="AlphaFoldDB" id="A0A5N3X9F2"/>
<dbReference type="InterPro" id="IPR012988">
    <property type="entry name" value="Ribosomal_uL30_N_euk"/>
</dbReference>
<proteinExistence type="predicted"/>
<dbReference type="InterPro" id="IPR036919">
    <property type="entry name" value="Ribo_uL30_ferredoxin-like_sf"/>
</dbReference>
<accession>A0A5N3X9F2</accession>
<protein>
    <recommendedName>
        <fullName evidence="1">Large ribosomal subunit protein uL30 N-terminal eukaryotes domain-containing protein</fullName>
    </recommendedName>
</protein>
<sequence>RKIHLVPENVLKKRKTSQALRVTQAKEELLQRKERRKEKERKYKQLEWFLHNSWHQLHDRALEVPDKHSLVFVVCTQRINGVNLLVQRTIARLHLKNIFSGIFMKGFPDLKPVQELILKHRQAKVKNKHLGRFGVICLEDLIHETVFPGKDFQVISGFQCPFQLSVPSHITRWAHLANEMNASISLSGS</sequence>
<evidence type="ECO:0000313" key="2">
    <source>
        <dbReference type="EMBL" id="KAB0370732.1"/>
    </source>
</evidence>
<gene>
    <name evidence="2" type="ORF">FD755_017141</name>
</gene>
<evidence type="ECO:0000313" key="3">
    <source>
        <dbReference type="Proteomes" id="UP000326062"/>
    </source>
</evidence>
<organism evidence="2 3">
    <name type="scientific">Muntiacus reevesi</name>
    <name type="common">Reeves' muntjac</name>
    <name type="synonym">Cervus reevesi</name>
    <dbReference type="NCBI Taxonomy" id="9886"/>
    <lineage>
        <taxon>Eukaryota</taxon>
        <taxon>Metazoa</taxon>
        <taxon>Chordata</taxon>
        <taxon>Craniata</taxon>
        <taxon>Vertebrata</taxon>
        <taxon>Euteleostomi</taxon>
        <taxon>Mammalia</taxon>
        <taxon>Eutheria</taxon>
        <taxon>Laurasiatheria</taxon>
        <taxon>Artiodactyla</taxon>
        <taxon>Ruminantia</taxon>
        <taxon>Pecora</taxon>
        <taxon>Cervidae</taxon>
        <taxon>Muntiacinae</taxon>
        <taxon>Muntiacus</taxon>
    </lineage>
</organism>
<comment type="caution">
    <text evidence="2">The sequence shown here is derived from an EMBL/GenBank/DDBJ whole genome shotgun (WGS) entry which is preliminary data.</text>
</comment>
<dbReference type="GO" id="GO:0003735">
    <property type="term" value="F:structural constituent of ribosome"/>
    <property type="evidence" value="ECO:0007669"/>
    <property type="project" value="TreeGrafter"/>
</dbReference>
<dbReference type="PANTHER" id="PTHR11524:SF13">
    <property type="entry name" value="RIBOSOMAL PROTEIN UL30-LIKE"/>
    <property type="match status" value="1"/>
</dbReference>
<feature type="non-terminal residue" evidence="2">
    <location>
        <position position="1"/>
    </location>
</feature>
<dbReference type="PANTHER" id="PTHR11524">
    <property type="entry name" value="60S RIBOSOMAL PROTEIN L7"/>
    <property type="match status" value="1"/>
</dbReference>
<evidence type="ECO:0000259" key="1">
    <source>
        <dbReference type="Pfam" id="PF08079"/>
    </source>
</evidence>
<reference evidence="2 3" key="1">
    <citation type="submission" date="2019-06" db="EMBL/GenBank/DDBJ databases">
        <title>Discovery of a novel chromosome fission-fusion reversal in muntjac.</title>
        <authorList>
            <person name="Mudd A.B."/>
            <person name="Bredeson J.V."/>
            <person name="Baum R."/>
            <person name="Hockemeyer D."/>
            <person name="Rokhsar D.S."/>
        </authorList>
    </citation>
    <scope>NUCLEOTIDE SEQUENCE [LARGE SCALE GENOMIC DNA]</scope>
    <source>
        <strain evidence="2">UCam_UCB_Mr</strain>
        <tissue evidence="2">Fibroblast cell line</tissue>
    </source>
</reference>
<dbReference type="SUPFAM" id="SSF55129">
    <property type="entry name" value="Ribosomal protein L30p/L7e"/>
    <property type="match status" value="1"/>
</dbReference>
<dbReference type="Proteomes" id="UP000326062">
    <property type="component" value="Chromosome 10"/>
</dbReference>
<name>A0A5N3X9F2_MUNRE</name>
<keyword evidence="3" id="KW-1185">Reference proteome</keyword>
<dbReference type="EMBL" id="VCEB01000013">
    <property type="protein sequence ID" value="KAB0370732.1"/>
    <property type="molecule type" value="Genomic_DNA"/>
</dbReference>
<dbReference type="Pfam" id="PF08079">
    <property type="entry name" value="Ribosomal_L30_N"/>
    <property type="match status" value="1"/>
</dbReference>
<feature type="domain" description="Large ribosomal subunit protein uL30 N-terminal eukaryotes" evidence="1">
    <location>
        <begin position="6"/>
        <end position="56"/>
    </location>
</feature>
<dbReference type="GO" id="GO:0022625">
    <property type="term" value="C:cytosolic large ribosomal subunit"/>
    <property type="evidence" value="ECO:0007669"/>
    <property type="project" value="TreeGrafter"/>
</dbReference>
<dbReference type="InterPro" id="IPR039699">
    <property type="entry name" value="Ribosomal_uL30"/>
</dbReference>
<dbReference type="GO" id="GO:0003723">
    <property type="term" value="F:RNA binding"/>
    <property type="evidence" value="ECO:0007669"/>
    <property type="project" value="TreeGrafter"/>
</dbReference>